<dbReference type="AlphaFoldDB" id="A0A399SLD5"/>
<comment type="caution">
    <text evidence="3">The sequence shown here is derived from an EMBL/GenBank/DDBJ whole genome shotgun (WGS) entry which is preliminary data.</text>
</comment>
<dbReference type="SUPFAM" id="SSF49464">
    <property type="entry name" value="Carboxypeptidase regulatory domain-like"/>
    <property type="match status" value="1"/>
</dbReference>
<dbReference type="EMBL" id="QWGE01000001">
    <property type="protein sequence ID" value="RIJ43052.1"/>
    <property type="molecule type" value="Genomic_DNA"/>
</dbReference>
<dbReference type="RefSeq" id="WP_119430932.1">
    <property type="nucleotide sequence ID" value="NZ_QWGE01000001.1"/>
</dbReference>
<protein>
    <recommendedName>
        <fullName evidence="5">Carboxypeptidase-like regulatory domain-containing protein</fullName>
    </recommendedName>
</protein>
<accession>A0A399SLD5</accession>
<feature type="compositionally biased region" description="Basic and acidic residues" evidence="1">
    <location>
        <begin position="193"/>
        <end position="207"/>
    </location>
</feature>
<dbReference type="InterPro" id="IPR008969">
    <property type="entry name" value="CarboxyPept-like_regulatory"/>
</dbReference>
<evidence type="ECO:0000256" key="1">
    <source>
        <dbReference type="SAM" id="MobiDB-lite"/>
    </source>
</evidence>
<gene>
    <name evidence="3" type="ORF">D1627_04245</name>
</gene>
<keyword evidence="2" id="KW-0732">Signal</keyword>
<feature type="compositionally biased region" description="Pro residues" evidence="1">
    <location>
        <begin position="148"/>
        <end position="158"/>
    </location>
</feature>
<dbReference type="Proteomes" id="UP000266005">
    <property type="component" value="Unassembled WGS sequence"/>
</dbReference>
<keyword evidence="4" id="KW-1185">Reference proteome</keyword>
<evidence type="ECO:0000256" key="2">
    <source>
        <dbReference type="SAM" id="SignalP"/>
    </source>
</evidence>
<sequence length="216" mass="24615">MHRHPFCYILILMLLALCCQPALAQRSIRISGTVLQPDRTTPIPGATIVKVNTNMGVVTDNLGKFLIDVDQNDTLMIRALGYKPLLYLPKALPVSELRVNIVLQEDSVMLGEVEVTSRPSKDMIDRALRNMKREQNSQAKNPNFVPQLDPPPPPPAPAPTILNPFNLMYDLLSSEGKQNRQLQEYLEKQEAERRLKEQNKEKAEYNKFFKNNEGYE</sequence>
<name>A0A399SLD5_9BACT</name>
<dbReference type="OrthoDB" id="978882at2"/>
<feature type="signal peptide" evidence="2">
    <location>
        <begin position="1"/>
        <end position="24"/>
    </location>
</feature>
<proteinExistence type="predicted"/>
<dbReference type="Gene3D" id="2.60.40.1120">
    <property type="entry name" value="Carboxypeptidase-like, regulatory domain"/>
    <property type="match status" value="1"/>
</dbReference>
<evidence type="ECO:0000313" key="4">
    <source>
        <dbReference type="Proteomes" id="UP000266005"/>
    </source>
</evidence>
<feature type="region of interest" description="Disordered" evidence="1">
    <location>
        <begin position="193"/>
        <end position="216"/>
    </location>
</feature>
<feature type="region of interest" description="Disordered" evidence="1">
    <location>
        <begin position="134"/>
        <end position="158"/>
    </location>
</feature>
<organism evidence="3 4">
    <name type="scientific">Pontibacter oryzae</name>
    <dbReference type="NCBI Taxonomy" id="2304593"/>
    <lineage>
        <taxon>Bacteria</taxon>
        <taxon>Pseudomonadati</taxon>
        <taxon>Bacteroidota</taxon>
        <taxon>Cytophagia</taxon>
        <taxon>Cytophagales</taxon>
        <taxon>Hymenobacteraceae</taxon>
        <taxon>Pontibacter</taxon>
    </lineage>
</organism>
<reference evidence="4" key="1">
    <citation type="submission" date="2018-08" db="EMBL/GenBank/DDBJ databases">
        <title>Mucilaginibacter sp. MYSH2.</title>
        <authorList>
            <person name="Seo T."/>
        </authorList>
    </citation>
    <scope>NUCLEOTIDE SEQUENCE [LARGE SCALE GENOMIC DNA]</scope>
    <source>
        <strain evidence="4">KIRAN</strain>
    </source>
</reference>
<evidence type="ECO:0000313" key="3">
    <source>
        <dbReference type="EMBL" id="RIJ43052.1"/>
    </source>
</evidence>
<feature type="chain" id="PRO_5017414253" description="Carboxypeptidase-like regulatory domain-containing protein" evidence="2">
    <location>
        <begin position="25"/>
        <end position="216"/>
    </location>
</feature>
<evidence type="ECO:0008006" key="5">
    <source>
        <dbReference type="Google" id="ProtNLM"/>
    </source>
</evidence>
<dbReference type="Pfam" id="PF13715">
    <property type="entry name" value="CarbopepD_reg_2"/>
    <property type="match status" value="1"/>
</dbReference>